<comment type="caution">
    <text evidence="1">The sequence shown here is derived from an EMBL/GenBank/DDBJ whole genome shotgun (WGS) entry which is preliminary data.</text>
</comment>
<proteinExistence type="predicted"/>
<dbReference type="Proteomes" id="UP001138540">
    <property type="component" value="Unassembled WGS sequence"/>
</dbReference>
<evidence type="ECO:0000313" key="1">
    <source>
        <dbReference type="EMBL" id="MBB5986287.1"/>
    </source>
</evidence>
<dbReference type="SUPFAM" id="SSF47175">
    <property type="entry name" value="Cytochromes"/>
    <property type="match status" value="1"/>
</dbReference>
<accession>A0ABR6NI32</accession>
<organism evidence="1 2">
    <name type="scientific">Sphingobium lignivorans</name>
    <dbReference type="NCBI Taxonomy" id="2735886"/>
    <lineage>
        <taxon>Bacteria</taxon>
        <taxon>Pseudomonadati</taxon>
        <taxon>Pseudomonadota</taxon>
        <taxon>Alphaproteobacteria</taxon>
        <taxon>Sphingomonadales</taxon>
        <taxon>Sphingomonadaceae</taxon>
        <taxon>Sphingobium</taxon>
    </lineage>
</organism>
<sequence>MRWTALIPAATLLLCACDGLQDSEEGMRGADYATEESNLAFMEDVPADALPPDTLDLSMQEVMAHVFQFSADAIWKWQGYVTDKDGERSLFPKTDAEWDQAESAGLALAELTNILLLPGRRVDDPRWAKAVADVRAAALRAARAAEDRNEDAFFDAGGRLDTACESCHLAFAPGAAKPGIRHVSEQAGRQGVEAK</sequence>
<dbReference type="RefSeq" id="WP_184153621.1">
    <property type="nucleotide sequence ID" value="NZ_JACHKA010000001.1"/>
</dbReference>
<reference evidence="1 2" key="1">
    <citation type="submission" date="2020-08" db="EMBL/GenBank/DDBJ databases">
        <title>Exploring microbial biodiversity for novel pathways involved in the catabolism of aromatic compounds derived from lignin.</title>
        <authorList>
            <person name="Elkins J."/>
        </authorList>
    </citation>
    <scope>NUCLEOTIDE SEQUENCE [LARGE SCALE GENOMIC DNA]</scope>
    <source>
        <strain evidence="1 2">B1D3A</strain>
    </source>
</reference>
<keyword evidence="2" id="KW-1185">Reference proteome</keyword>
<evidence type="ECO:0008006" key="3">
    <source>
        <dbReference type="Google" id="ProtNLM"/>
    </source>
</evidence>
<protein>
    <recommendedName>
        <fullName evidence="3">Cytochrome c domain-containing protein</fullName>
    </recommendedName>
</protein>
<gene>
    <name evidence="1" type="ORF">HNP60_002261</name>
</gene>
<dbReference type="PROSITE" id="PS51257">
    <property type="entry name" value="PROKAR_LIPOPROTEIN"/>
    <property type="match status" value="1"/>
</dbReference>
<evidence type="ECO:0000313" key="2">
    <source>
        <dbReference type="Proteomes" id="UP001138540"/>
    </source>
</evidence>
<dbReference type="InterPro" id="IPR010980">
    <property type="entry name" value="Cyt_c/b562"/>
</dbReference>
<dbReference type="EMBL" id="JACHKA010000001">
    <property type="protein sequence ID" value="MBB5986287.1"/>
    <property type="molecule type" value="Genomic_DNA"/>
</dbReference>
<name>A0ABR6NI32_9SPHN</name>